<reference evidence="1" key="1">
    <citation type="submission" date="2022-12" db="EMBL/GenBank/DDBJ databases">
        <authorList>
            <person name="Wang J."/>
        </authorList>
    </citation>
    <scope>NUCLEOTIDE SEQUENCE</scope>
    <source>
        <strain evidence="1">HY-42-06</strain>
    </source>
</reference>
<evidence type="ECO:0008006" key="3">
    <source>
        <dbReference type="Google" id="ProtNLM"/>
    </source>
</evidence>
<dbReference type="EMBL" id="JAPQES010000007">
    <property type="protein sequence ID" value="MCY6372463.1"/>
    <property type="molecule type" value="Genomic_DNA"/>
</dbReference>
<keyword evidence="2" id="KW-1185">Reference proteome</keyword>
<sequence>MSDGCKIDMNGLDEAMRKLKEFTPRLKAALALDAQNIAMEMEKWAKENAPWEDRTAHARLFLKATVKWKHTNELMITISHGVDYGVYLELANEGKYAILEKAIQEFTPQFHEGWKKIVQSVGVI</sequence>
<organism evidence="1 2">
    <name type="scientific">Clostridium ganghwense</name>
    <dbReference type="NCBI Taxonomy" id="312089"/>
    <lineage>
        <taxon>Bacteria</taxon>
        <taxon>Bacillati</taxon>
        <taxon>Bacillota</taxon>
        <taxon>Clostridia</taxon>
        <taxon>Eubacteriales</taxon>
        <taxon>Clostridiaceae</taxon>
        <taxon>Clostridium</taxon>
    </lineage>
</organism>
<protein>
    <recommendedName>
        <fullName evidence="3">HK97 gp10 family phage protein</fullName>
    </recommendedName>
</protein>
<name>A0ABT4CVJ7_9CLOT</name>
<proteinExistence type="predicted"/>
<accession>A0ABT4CVJ7</accession>
<dbReference type="RefSeq" id="WP_268051457.1">
    <property type="nucleotide sequence ID" value="NZ_JAPQES010000007.1"/>
</dbReference>
<comment type="caution">
    <text evidence="1">The sequence shown here is derived from an EMBL/GenBank/DDBJ whole genome shotgun (WGS) entry which is preliminary data.</text>
</comment>
<dbReference type="Proteomes" id="UP001079657">
    <property type="component" value="Unassembled WGS sequence"/>
</dbReference>
<gene>
    <name evidence="1" type="ORF">OXH55_17685</name>
</gene>
<evidence type="ECO:0000313" key="1">
    <source>
        <dbReference type="EMBL" id="MCY6372463.1"/>
    </source>
</evidence>
<evidence type="ECO:0000313" key="2">
    <source>
        <dbReference type="Proteomes" id="UP001079657"/>
    </source>
</evidence>